<feature type="binding site" evidence="5">
    <location>
        <position position="50"/>
    </location>
    <ligand>
        <name>pyruvate</name>
        <dbReference type="ChEBI" id="CHEBI:15361"/>
    </ligand>
</feature>
<feature type="binding site" evidence="5">
    <location>
        <position position="207"/>
    </location>
    <ligand>
        <name>pyruvate</name>
        <dbReference type="ChEBI" id="CHEBI:15361"/>
    </ligand>
</feature>
<dbReference type="AlphaFoldDB" id="A0A449A4Y4"/>
<dbReference type="Pfam" id="PF00701">
    <property type="entry name" value="DHDPS"/>
    <property type="match status" value="1"/>
</dbReference>
<dbReference type="PANTHER" id="PTHR42849:SF1">
    <property type="entry name" value="N-ACETYLNEURAMINATE LYASE"/>
    <property type="match status" value="1"/>
</dbReference>
<sequence length="295" mass="33647">MKKNIFNGIFPALITPFSENGKLKENSLREIIRFLIDVQKVDGLYVTGSTGEFLLLSHDQKKRILEIVAEEAKGKITLIAQIGNLNLSEVKSLARHAEKLKYDAISAITPYYYNFSFEEVKSYYNEISQASNLPMFIYYLPQLAGGKVSLEQFSELLNIKNVIGSKYGSTDLFFFERLINKCKDKIFMFAYDEALGLGLSLGARGFIGSTYNINTKGAREIITAYEKNDQIKFKESIHKYNDYIQQVLKVGLMQTLKAVMREKGVDAGYNKKPFKFISKEDLKPIAQELIKKYNL</sequence>
<comment type="similarity">
    <text evidence="3">Belongs to the DapA family.</text>
</comment>
<dbReference type="PROSITE" id="PS00665">
    <property type="entry name" value="DHDPS_1"/>
    <property type="match status" value="1"/>
</dbReference>
<dbReference type="OrthoDB" id="9782828at2"/>
<dbReference type="Proteomes" id="UP000289440">
    <property type="component" value="Chromosome"/>
</dbReference>
<evidence type="ECO:0000313" key="6">
    <source>
        <dbReference type="EMBL" id="VEU59289.1"/>
    </source>
</evidence>
<dbReference type="SMART" id="SM01130">
    <property type="entry name" value="DHDPS"/>
    <property type="match status" value="1"/>
</dbReference>
<name>A0A449A4Y4_9BACT</name>
<dbReference type="InterPro" id="IPR020624">
    <property type="entry name" value="Schiff_base-form_aldolases_CS"/>
</dbReference>
<feature type="active site" description="Schiff-base intermediate with substrate" evidence="4">
    <location>
        <position position="166"/>
    </location>
</feature>
<organism evidence="6 7">
    <name type="scientific">Mesomycoplasma neurolyticum</name>
    <dbReference type="NCBI Taxonomy" id="2120"/>
    <lineage>
        <taxon>Bacteria</taxon>
        <taxon>Bacillati</taxon>
        <taxon>Mycoplasmatota</taxon>
        <taxon>Mycoplasmoidales</taxon>
        <taxon>Metamycoplasmataceae</taxon>
        <taxon>Mesomycoplasma</taxon>
    </lineage>
</organism>
<feature type="active site" description="Proton donor/acceptor" evidence="4">
    <location>
        <position position="138"/>
    </location>
</feature>
<dbReference type="PRINTS" id="PR00146">
    <property type="entry name" value="DHPICSNTHASE"/>
</dbReference>
<accession>A0A449A4Y4</accession>
<keyword evidence="7" id="KW-1185">Reference proteome</keyword>
<dbReference type="GO" id="GO:0005829">
    <property type="term" value="C:cytosol"/>
    <property type="evidence" value="ECO:0007669"/>
    <property type="project" value="TreeGrafter"/>
</dbReference>
<reference evidence="6 7" key="1">
    <citation type="submission" date="2019-01" db="EMBL/GenBank/DDBJ databases">
        <authorList>
            <consortium name="Pathogen Informatics"/>
        </authorList>
    </citation>
    <scope>NUCLEOTIDE SEQUENCE [LARGE SCALE GENOMIC DNA]</scope>
    <source>
        <strain evidence="6 7">NCTC10166</strain>
    </source>
</reference>
<proteinExistence type="inferred from homology"/>
<dbReference type="GO" id="GO:0008747">
    <property type="term" value="F:N-acetylneuraminate lyase activity"/>
    <property type="evidence" value="ECO:0007669"/>
    <property type="project" value="UniProtKB-EC"/>
</dbReference>
<dbReference type="PANTHER" id="PTHR42849">
    <property type="entry name" value="N-ACETYLNEURAMINATE LYASE"/>
    <property type="match status" value="1"/>
</dbReference>
<evidence type="ECO:0000256" key="4">
    <source>
        <dbReference type="PIRSR" id="PIRSR001365-1"/>
    </source>
</evidence>
<dbReference type="PIRSF" id="PIRSF001365">
    <property type="entry name" value="DHDPS"/>
    <property type="match status" value="1"/>
</dbReference>
<evidence type="ECO:0000256" key="5">
    <source>
        <dbReference type="PIRSR" id="PIRSR001365-2"/>
    </source>
</evidence>
<dbReference type="EC" id="4.1.3.3" evidence="6"/>
<protein>
    <submittedName>
        <fullName evidence="6">N-acetylneuraminate lyase</fullName>
        <ecNumber evidence="6">4.1.3.3</ecNumber>
    </submittedName>
</protein>
<evidence type="ECO:0000256" key="3">
    <source>
        <dbReference type="PIRNR" id="PIRNR001365"/>
    </source>
</evidence>
<dbReference type="EMBL" id="LR214951">
    <property type="protein sequence ID" value="VEU59289.1"/>
    <property type="molecule type" value="Genomic_DNA"/>
</dbReference>
<dbReference type="NCBIfam" id="NF003164">
    <property type="entry name" value="PRK04147.1"/>
    <property type="match status" value="1"/>
</dbReference>
<dbReference type="InterPro" id="IPR013785">
    <property type="entry name" value="Aldolase_TIM"/>
</dbReference>
<dbReference type="KEGG" id="mnu:NCTC10166_00256"/>
<evidence type="ECO:0000256" key="2">
    <source>
        <dbReference type="ARBA" id="ARBA00023270"/>
    </source>
</evidence>
<keyword evidence="2" id="KW-0704">Schiff base</keyword>
<dbReference type="RefSeq" id="WP_129719691.1">
    <property type="nucleotide sequence ID" value="NZ_LR214951.1"/>
</dbReference>
<evidence type="ECO:0000313" key="7">
    <source>
        <dbReference type="Proteomes" id="UP000289440"/>
    </source>
</evidence>
<dbReference type="GO" id="GO:0019262">
    <property type="term" value="P:N-acetylneuraminate catabolic process"/>
    <property type="evidence" value="ECO:0007669"/>
    <property type="project" value="TreeGrafter"/>
</dbReference>
<evidence type="ECO:0000256" key="1">
    <source>
        <dbReference type="ARBA" id="ARBA00023239"/>
    </source>
</evidence>
<gene>
    <name evidence="6" type="primary">nanA</name>
    <name evidence="6" type="ORF">NCTC10166_00256</name>
</gene>
<dbReference type="InterPro" id="IPR002220">
    <property type="entry name" value="DapA-like"/>
</dbReference>
<keyword evidence="1 3" id="KW-0456">Lyase</keyword>
<dbReference type="Gene3D" id="3.20.20.70">
    <property type="entry name" value="Aldolase class I"/>
    <property type="match status" value="1"/>
</dbReference>
<dbReference type="SUPFAM" id="SSF51569">
    <property type="entry name" value="Aldolase"/>
    <property type="match status" value="1"/>
</dbReference>